<reference evidence="1 2" key="1">
    <citation type="submission" date="2013-02" db="EMBL/GenBank/DDBJ databases">
        <title>The Genome Sequence of Acinetobacter sp. NIPH 713.</title>
        <authorList>
            <consortium name="The Broad Institute Genome Sequencing Platform"/>
            <consortium name="The Broad Institute Genome Sequencing Center for Infectious Disease"/>
            <person name="Cerqueira G."/>
            <person name="Feldgarden M."/>
            <person name="Courvalin P."/>
            <person name="Perichon B."/>
            <person name="Grillot-Courvalin C."/>
            <person name="Clermont D."/>
            <person name="Rocha E."/>
            <person name="Yoon E.-J."/>
            <person name="Nemec A."/>
            <person name="Walker B."/>
            <person name="Young S.K."/>
            <person name="Zeng Q."/>
            <person name="Gargeya S."/>
            <person name="Fitzgerald M."/>
            <person name="Haas B."/>
            <person name="Abouelleil A."/>
            <person name="Alvarado L."/>
            <person name="Arachchi H.M."/>
            <person name="Berlin A.M."/>
            <person name="Chapman S.B."/>
            <person name="Dewar J."/>
            <person name="Goldberg J."/>
            <person name="Griggs A."/>
            <person name="Gujja S."/>
            <person name="Hansen M."/>
            <person name="Howarth C."/>
            <person name="Imamovic A."/>
            <person name="Larimer J."/>
            <person name="McCowan C."/>
            <person name="Murphy C."/>
            <person name="Neiman D."/>
            <person name="Pearson M."/>
            <person name="Priest M."/>
            <person name="Roberts A."/>
            <person name="Saif S."/>
            <person name="Shea T."/>
            <person name="Sisk P."/>
            <person name="Sykes S."/>
            <person name="Wortman J."/>
            <person name="Nusbaum C."/>
            <person name="Birren B."/>
        </authorList>
    </citation>
    <scope>NUCLEOTIDE SEQUENCE [LARGE SCALE GENOMIC DNA]</scope>
    <source>
        <strain evidence="1 2">NIPH 713</strain>
    </source>
</reference>
<dbReference type="Proteomes" id="UP000023774">
    <property type="component" value="Unassembled WGS sequence"/>
</dbReference>
<evidence type="ECO:0000313" key="2">
    <source>
        <dbReference type="Proteomes" id="UP000023774"/>
    </source>
</evidence>
<dbReference type="EMBL" id="APRJ01000011">
    <property type="protein sequence ID" value="ENW86634.1"/>
    <property type="molecule type" value="Genomic_DNA"/>
</dbReference>
<accession>N9M8I7</accession>
<sequence>MKNIKGLTYKPLDCDDMERSIQLCNGIEYLIDDFLREINGKEPVQLFKSEYQANLIKIASHLEELIHLLTYLTNKNNKAFYFRHLYAILKSLSCAPNPLIITAYYLDPKHEFKRLINRNAFEFEVGQIVKKIQFIKPVLQSLAVGRKSGIRSISHSF</sequence>
<dbReference type="AlphaFoldDB" id="N9M8I7"/>
<proteinExistence type="predicted"/>
<gene>
    <name evidence="1" type="ORF">F906_01693</name>
</gene>
<protein>
    <submittedName>
        <fullName evidence="1">Uncharacterized protein</fullName>
    </submittedName>
</protein>
<comment type="caution">
    <text evidence="1">The sequence shown here is derived from an EMBL/GenBank/DDBJ whole genome shotgun (WGS) entry which is preliminary data.</text>
</comment>
<dbReference type="RefSeq" id="WP_005171720.1">
    <property type="nucleotide sequence ID" value="NZ_KB850035.1"/>
</dbReference>
<keyword evidence="2" id="KW-1185">Reference proteome</keyword>
<evidence type="ECO:0000313" key="1">
    <source>
        <dbReference type="EMBL" id="ENW86634.1"/>
    </source>
</evidence>
<dbReference type="HOGENOM" id="CLU_139566_0_0_6"/>
<organism evidence="1 2">
    <name type="scientific">Acinetobacter pseudolwoffii</name>
    <dbReference type="NCBI Taxonomy" id="2053287"/>
    <lineage>
        <taxon>Bacteria</taxon>
        <taxon>Pseudomonadati</taxon>
        <taxon>Pseudomonadota</taxon>
        <taxon>Gammaproteobacteria</taxon>
        <taxon>Moraxellales</taxon>
        <taxon>Moraxellaceae</taxon>
        <taxon>Acinetobacter</taxon>
    </lineage>
</organism>
<dbReference type="OrthoDB" id="6685106at2"/>
<name>N9M8I7_9GAMM</name>